<accession>A0ACC3BMS0</accession>
<keyword evidence="2" id="KW-1185">Reference proteome</keyword>
<protein>
    <submittedName>
        <fullName evidence="1">Uncharacterized protein</fullName>
    </submittedName>
</protein>
<gene>
    <name evidence="1" type="ORF">I4F81_001858</name>
</gene>
<evidence type="ECO:0000313" key="1">
    <source>
        <dbReference type="EMBL" id="KAK1859261.1"/>
    </source>
</evidence>
<organism evidence="1 2">
    <name type="scientific">Pyropia yezoensis</name>
    <name type="common">Susabi-nori</name>
    <name type="synonym">Porphyra yezoensis</name>
    <dbReference type="NCBI Taxonomy" id="2788"/>
    <lineage>
        <taxon>Eukaryota</taxon>
        <taxon>Rhodophyta</taxon>
        <taxon>Bangiophyceae</taxon>
        <taxon>Bangiales</taxon>
        <taxon>Bangiaceae</taxon>
        <taxon>Pyropia</taxon>
    </lineage>
</organism>
<dbReference type="Proteomes" id="UP000798662">
    <property type="component" value="Chromosome 1"/>
</dbReference>
<sequence>MGDDVDGRPRAPPSGSPPGTLVARGGGGGDGPAVRLVPPPPPPPRLEPPSAHRGGVPWTAVAAANDTPAPNGGGGGGSTTSREGEAVGRGPGAPIEEAFAGSTQQPAGGGGATPALTGVAEAAAEATAPMDGGGYTPKGPAWPVRVRRGGGAVSDGGDIESGHGPPAGGGGGGGSGGGGGGGGAGGSSGFLPALFGGSKGGGGLTASGSRGGGVCAIASGPDLRSKRTKRLLGMLLVFACLVMLSSALDVRRATMKTIRKPMKVQLSIPALSSSDDDVPPPDGGAAGGVGSAGDGAPPSAASAGHAEGLGASTAGGVAPSAATSDGDVPTLVLPATSSPDLIGAAAGNATPGTVPYHLPLPNANGAASGMPLVSVAPGDATSASVPVPELPSGEVPGGGPVSPPATGSVLVSAGHGSTSATTPAPVQLPQPPPPPAADTNLSPQELRDDVDQLIAHVDAEEKETSQTTVLPPSTELATGSEGQLPRDTTFGAGVGQPPGGPVPATADAAVGTVSADAAAVPAAVGVNSSAVAGDVPRLSIEEEFLAAKARLKKNSVYLGAGELLYMDALSLQATHGDCETLSASEGGSLFKTDAEVATDDVERGSAQWGAWCVFRGKYKSDAMRQFAAKERVLQDRIVAVLMASAAPPGTGAGDDADEFGDRDVNHGVGDSAANGGDLNATAASVPGPVAEDSASAAEAVAAAGAGDAMTRGLPAKPASTSLFSSTATANDTVHPMSVELVTPFTAALDAARTLVPDVDEHETRFVSALALQGLHGDCNGAAEAMQRPPAGSAAAAGAAAGVVDVEDPVLQARVGRKDALWGAWCVLGGKPRDAAARELIARVDLLNAQKRRLEVESGAAGAGAPAEDVDTASRQGRPAGNPSQRGEETASVERRVLTGGGALEAEANASVVAAAIAEHVARHYNR</sequence>
<dbReference type="EMBL" id="CM020618">
    <property type="protein sequence ID" value="KAK1859261.1"/>
    <property type="molecule type" value="Genomic_DNA"/>
</dbReference>
<proteinExistence type="predicted"/>
<comment type="caution">
    <text evidence="1">The sequence shown here is derived from an EMBL/GenBank/DDBJ whole genome shotgun (WGS) entry which is preliminary data.</text>
</comment>
<evidence type="ECO:0000313" key="2">
    <source>
        <dbReference type="Proteomes" id="UP000798662"/>
    </source>
</evidence>
<name>A0ACC3BMS0_PYRYE</name>
<reference evidence="1" key="1">
    <citation type="submission" date="2019-11" db="EMBL/GenBank/DDBJ databases">
        <title>Nori genome reveals adaptations in red seaweeds to the harsh intertidal environment.</title>
        <authorList>
            <person name="Wang D."/>
            <person name="Mao Y."/>
        </authorList>
    </citation>
    <scope>NUCLEOTIDE SEQUENCE</scope>
    <source>
        <tissue evidence="1">Gametophyte</tissue>
    </source>
</reference>